<reference evidence="3 4" key="1">
    <citation type="journal article" date="2018" name="PLoS Pathog.">
        <title>Evolution of structural diversity of trichothecenes, a family of toxins produced by plant pathogenic and entomopathogenic fungi.</title>
        <authorList>
            <person name="Proctor R.H."/>
            <person name="McCormick S.P."/>
            <person name="Kim H.S."/>
            <person name="Cardoza R.E."/>
            <person name="Stanley A.M."/>
            <person name="Lindo L."/>
            <person name="Kelly A."/>
            <person name="Brown D.W."/>
            <person name="Lee T."/>
            <person name="Vaughan M.M."/>
            <person name="Alexander N.J."/>
            <person name="Busman M."/>
            <person name="Gutierrez S."/>
        </authorList>
    </citation>
    <scope>NUCLEOTIDE SEQUENCE [LARGE SCALE GENOMIC DNA]</scope>
    <source>
        <strain evidence="3 4">NRRL 20695</strain>
    </source>
</reference>
<evidence type="ECO:0008006" key="5">
    <source>
        <dbReference type="Google" id="ProtNLM"/>
    </source>
</evidence>
<dbReference type="OrthoDB" id="5106184at2759"/>
<evidence type="ECO:0000256" key="2">
    <source>
        <dbReference type="SAM" id="SignalP"/>
    </source>
</evidence>
<keyword evidence="2" id="KW-0732">Signal</keyword>
<feature type="chain" id="PRO_5017397442" description="Apple domain-containing protein" evidence="2">
    <location>
        <begin position="20"/>
        <end position="166"/>
    </location>
</feature>
<dbReference type="AlphaFoldDB" id="A0A395T2E6"/>
<organism evidence="3 4">
    <name type="scientific">Fusarium longipes</name>
    <dbReference type="NCBI Taxonomy" id="694270"/>
    <lineage>
        <taxon>Eukaryota</taxon>
        <taxon>Fungi</taxon>
        <taxon>Dikarya</taxon>
        <taxon>Ascomycota</taxon>
        <taxon>Pezizomycotina</taxon>
        <taxon>Sordariomycetes</taxon>
        <taxon>Hypocreomycetidae</taxon>
        <taxon>Hypocreales</taxon>
        <taxon>Nectriaceae</taxon>
        <taxon>Fusarium</taxon>
    </lineage>
</organism>
<sequence length="166" mass="17350">MVSFKSLLVVLATTSTIVAGPCKPTTTSTALERTTTTAAEITSTTAEFDTTTTAAPTTTTEETENSTTTTFAETTTSAAAPTFCGSPGHAIDGNNLIYITNAGVKDSAKDCVQACADFTGCDVVDYWSEVSFGEPKGTCEFWSGVVKVDGAPSIYKWYQVSCLASM</sequence>
<name>A0A395T2E6_9HYPO</name>
<feature type="region of interest" description="Disordered" evidence="1">
    <location>
        <begin position="45"/>
        <end position="72"/>
    </location>
</feature>
<accession>A0A395T2E6</accession>
<comment type="caution">
    <text evidence="3">The sequence shown here is derived from an EMBL/GenBank/DDBJ whole genome shotgun (WGS) entry which is preliminary data.</text>
</comment>
<evidence type="ECO:0000256" key="1">
    <source>
        <dbReference type="SAM" id="MobiDB-lite"/>
    </source>
</evidence>
<dbReference type="EMBL" id="PXOG01000057">
    <property type="protein sequence ID" value="RGP78878.1"/>
    <property type="molecule type" value="Genomic_DNA"/>
</dbReference>
<evidence type="ECO:0000313" key="4">
    <source>
        <dbReference type="Proteomes" id="UP000266234"/>
    </source>
</evidence>
<keyword evidence="4" id="KW-1185">Reference proteome</keyword>
<evidence type="ECO:0000313" key="3">
    <source>
        <dbReference type="EMBL" id="RGP78878.1"/>
    </source>
</evidence>
<feature type="signal peptide" evidence="2">
    <location>
        <begin position="1"/>
        <end position="19"/>
    </location>
</feature>
<gene>
    <name evidence="3" type="ORF">FLONG3_3077</name>
</gene>
<protein>
    <recommendedName>
        <fullName evidence="5">Apple domain-containing protein</fullName>
    </recommendedName>
</protein>
<dbReference type="Proteomes" id="UP000266234">
    <property type="component" value="Unassembled WGS sequence"/>
</dbReference>
<proteinExistence type="predicted"/>